<dbReference type="EMBL" id="SOJN01000038">
    <property type="protein sequence ID" value="TET46916.1"/>
    <property type="molecule type" value="Genomic_DNA"/>
</dbReference>
<gene>
    <name evidence="2" type="ORF">E3J62_02835</name>
</gene>
<evidence type="ECO:0000313" key="3">
    <source>
        <dbReference type="Proteomes" id="UP000315525"/>
    </source>
</evidence>
<evidence type="ECO:0000256" key="1">
    <source>
        <dbReference type="SAM" id="SignalP"/>
    </source>
</evidence>
<name>A0A523UWJ2_UNCT6</name>
<feature type="signal peptide" evidence="1">
    <location>
        <begin position="1"/>
        <end position="17"/>
    </location>
</feature>
<evidence type="ECO:0000313" key="2">
    <source>
        <dbReference type="EMBL" id="TET46916.1"/>
    </source>
</evidence>
<dbReference type="AlphaFoldDB" id="A0A523UWJ2"/>
<reference evidence="2 3" key="1">
    <citation type="submission" date="2019-03" db="EMBL/GenBank/DDBJ databases">
        <title>Metabolic potential of uncultured bacteria and archaea associated with petroleum seepage in deep-sea sediments.</title>
        <authorList>
            <person name="Dong X."/>
            <person name="Hubert C."/>
        </authorList>
    </citation>
    <scope>NUCLEOTIDE SEQUENCE [LARGE SCALE GENOMIC DNA]</scope>
    <source>
        <strain evidence="2">E44_bin18</strain>
    </source>
</reference>
<organism evidence="2 3">
    <name type="scientific">candidate division TA06 bacterium</name>
    <dbReference type="NCBI Taxonomy" id="2250710"/>
    <lineage>
        <taxon>Bacteria</taxon>
        <taxon>Bacteria division TA06</taxon>
    </lineage>
</organism>
<keyword evidence="1" id="KW-0732">Signal</keyword>
<dbReference type="PROSITE" id="PS51257">
    <property type="entry name" value="PROKAR_LIPOPROTEIN"/>
    <property type="match status" value="1"/>
</dbReference>
<comment type="caution">
    <text evidence="2">The sequence shown here is derived from an EMBL/GenBank/DDBJ whole genome shotgun (WGS) entry which is preliminary data.</text>
</comment>
<accession>A0A523UWJ2</accession>
<feature type="chain" id="PRO_5021949382" description="DUF3887 domain-containing protein" evidence="1">
    <location>
        <begin position="18"/>
        <end position="149"/>
    </location>
</feature>
<proteinExistence type="predicted"/>
<evidence type="ECO:0008006" key="4">
    <source>
        <dbReference type="Google" id="ProtNLM"/>
    </source>
</evidence>
<protein>
    <recommendedName>
        <fullName evidence="4">DUF3887 domain-containing protein</fullName>
    </recommendedName>
</protein>
<sequence>MKSAMIAACLICLAALAVGGCSSPFRRLPESEVDAGMKLVAERVATKILESERDGLFEPLGDEATAAVRSGLTPEVQKESYESIKGMYGDFQSMEYAETWVPTDGSLLVIYRFRGRFSKSDARPEIRVVMDGEGKLAGLWLKPWKSRIQ</sequence>
<dbReference type="Proteomes" id="UP000315525">
    <property type="component" value="Unassembled WGS sequence"/>
</dbReference>